<dbReference type="AlphaFoldDB" id="A0A2M9HRP2"/>
<dbReference type="OrthoDB" id="3235133at2"/>
<proteinExistence type="predicted"/>
<dbReference type="SMART" id="SM00858">
    <property type="entry name" value="SAF"/>
    <property type="match status" value="1"/>
</dbReference>
<evidence type="ECO:0000259" key="1">
    <source>
        <dbReference type="SMART" id="SM00858"/>
    </source>
</evidence>
<evidence type="ECO:0000313" key="2">
    <source>
        <dbReference type="EMBL" id="PJM79494.1"/>
    </source>
</evidence>
<keyword evidence="2" id="KW-0282">Flagellum</keyword>
<protein>
    <submittedName>
        <fullName evidence="2">Flagellar biosynthesis protein FlgA</fullName>
    </submittedName>
</protein>
<name>A0A2M9HRP2_9BIFI</name>
<keyword evidence="2" id="KW-0966">Cell projection</keyword>
<dbReference type="CDD" id="cd11614">
    <property type="entry name" value="SAF_CpaB_FlgA_like"/>
    <property type="match status" value="1"/>
</dbReference>
<sequence length="224" mass="23662">MVYMVTFSVLGSALGTNRMKRSQGSLRQRRALRALRRLTAAMCVGFGLLFGLEAVLAAVQTAPVVVAVEDIARGETIQRTDVRLVHVAQTAAGVSMASDCTQVIGKIAQIEIHAQDPISTHMARDAPVAPAGSTVIDVRLASSIHGLIAGDCVDLVSATSCDSDECILAENAMVIQVGGEASQDAMSDDVFGEATRHATMAMTPEYASNVMHWQHNGAVIAVMR</sequence>
<organism evidence="2 3">
    <name type="scientific">Bifidobacterium scaligerum</name>
    <dbReference type="NCBI Taxonomy" id="2052656"/>
    <lineage>
        <taxon>Bacteria</taxon>
        <taxon>Bacillati</taxon>
        <taxon>Actinomycetota</taxon>
        <taxon>Actinomycetes</taxon>
        <taxon>Bifidobacteriales</taxon>
        <taxon>Bifidobacteriaceae</taxon>
        <taxon>Bifidobacterium</taxon>
    </lineage>
</organism>
<keyword evidence="3" id="KW-1185">Reference proteome</keyword>
<dbReference type="InterPro" id="IPR013974">
    <property type="entry name" value="SAF"/>
</dbReference>
<dbReference type="Pfam" id="PF08666">
    <property type="entry name" value="SAF"/>
    <property type="match status" value="1"/>
</dbReference>
<accession>A0A2M9HRP2</accession>
<reference evidence="2 3" key="1">
    <citation type="submission" date="2017-11" db="EMBL/GenBank/DDBJ databases">
        <title>Draft genome sequences of strains TRE 1, TRE D, TRE H and TRI 7, isolated from tamarins, belonging to four potential novel Bifidobacterium species.</title>
        <authorList>
            <person name="Mattarelli P."/>
            <person name="Modesto M."/>
            <person name="Bonetti A."/>
            <person name="Puglisi E."/>
            <person name="Morelli L."/>
        </authorList>
    </citation>
    <scope>NUCLEOTIDE SEQUENCE [LARGE SCALE GENOMIC DNA]</scope>
    <source>
        <strain evidence="3">TRED</strain>
    </source>
</reference>
<dbReference type="Gene3D" id="3.90.1210.10">
    <property type="entry name" value="Antifreeze-like/N-acetylneuraminic acid synthase C-terminal domain"/>
    <property type="match status" value="1"/>
</dbReference>
<feature type="domain" description="SAF" evidence="1">
    <location>
        <begin position="62"/>
        <end position="124"/>
    </location>
</feature>
<dbReference type="Proteomes" id="UP000228755">
    <property type="component" value="Unassembled WGS sequence"/>
</dbReference>
<dbReference type="EMBL" id="PGLQ01000002">
    <property type="protein sequence ID" value="PJM79494.1"/>
    <property type="molecule type" value="Genomic_DNA"/>
</dbReference>
<comment type="caution">
    <text evidence="2">The sequence shown here is derived from an EMBL/GenBank/DDBJ whole genome shotgun (WGS) entry which is preliminary data.</text>
</comment>
<keyword evidence="2" id="KW-0969">Cilium</keyword>
<gene>
    <name evidence="2" type="ORF">CUU80_05670</name>
</gene>
<evidence type="ECO:0000313" key="3">
    <source>
        <dbReference type="Proteomes" id="UP000228755"/>
    </source>
</evidence>